<evidence type="ECO:0000256" key="3">
    <source>
        <dbReference type="ARBA" id="ARBA00047591"/>
    </source>
</evidence>
<keyword evidence="5" id="KW-0732">Signal</keyword>
<feature type="domain" description="Fungal lipase-type" evidence="6">
    <location>
        <begin position="98"/>
        <end position="239"/>
    </location>
</feature>
<dbReference type="Proteomes" id="UP000242287">
    <property type="component" value="Unassembled WGS sequence"/>
</dbReference>
<reference evidence="7 8" key="1">
    <citation type="submission" date="2014-02" db="EMBL/GenBank/DDBJ databases">
        <title>Transposable element dynamics among asymbiotic and ectomycorrhizal Amanita fungi.</title>
        <authorList>
            <consortium name="DOE Joint Genome Institute"/>
            <person name="Hess J."/>
            <person name="Skrede I."/>
            <person name="Wolfe B."/>
            <person name="LaButti K."/>
            <person name="Ohm R.A."/>
            <person name="Grigoriev I.V."/>
            <person name="Pringle A."/>
        </authorList>
    </citation>
    <scope>NUCLEOTIDE SEQUENCE [LARGE SCALE GENOMIC DNA]</scope>
    <source>
        <strain evidence="7 8">SKay4041</strain>
    </source>
</reference>
<feature type="chain" id="PRO_5012947790" description="Fungal lipase-type domain-containing protein" evidence="5">
    <location>
        <begin position="19"/>
        <end position="304"/>
    </location>
</feature>
<proteinExistence type="inferred from homology"/>
<dbReference type="GO" id="GO:0006629">
    <property type="term" value="P:lipid metabolic process"/>
    <property type="evidence" value="ECO:0007669"/>
    <property type="project" value="InterPro"/>
</dbReference>
<dbReference type="InterPro" id="IPR051218">
    <property type="entry name" value="Sec_MonoDiacylglyc_Lipase"/>
</dbReference>
<keyword evidence="8" id="KW-1185">Reference proteome</keyword>
<evidence type="ECO:0000256" key="1">
    <source>
        <dbReference type="ARBA" id="ARBA00023157"/>
    </source>
</evidence>
<protein>
    <recommendedName>
        <fullName evidence="6">Fungal lipase-type domain-containing protein</fullName>
    </recommendedName>
</protein>
<dbReference type="PANTHER" id="PTHR45856:SF25">
    <property type="entry name" value="FUNGAL LIPASE-LIKE DOMAIN-CONTAINING PROTEIN"/>
    <property type="match status" value="1"/>
</dbReference>
<dbReference type="OrthoDB" id="426718at2759"/>
<comment type="catalytic activity">
    <reaction evidence="4">
        <text>a monoacylglycerol + H2O = glycerol + a fatty acid + H(+)</text>
        <dbReference type="Rhea" id="RHEA:15245"/>
        <dbReference type="ChEBI" id="CHEBI:15377"/>
        <dbReference type="ChEBI" id="CHEBI:15378"/>
        <dbReference type="ChEBI" id="CHEBI:17408"/>
        <dbReference type="ChEBI" id="CHEBI:17754"/>
        <dbReference type="ChEBI" id="CHEBI:28868"/>
    </reaction>
</comment>
<dbReference type="EMBL" id="KZ301981">
    <property type="protein sequence ID" value="PFH52214.1"/>
    <property type="molecule type" value="Genomic_DNA"/>
</dbReference>
<evidence type="ECO:0000256" key="5">
    <source>
        <dbReference type="SAM" id="SignalP"/>
    </source>
</evidence>
<evidence type="ECO:0000256" key="2">
    <source>
        <dbReference type="ARBA" id="ARBA00043996"/>
    </source>
</evidence>
<dbReference type="InterPro" id="IPR002921">
    <property type="entry name" value="Fungal_lipase-type"/>
</dbReference>
<dbReference type="InterPro" id="IPR029058">
    <property type="entry name" value="AB_hydrolase_fold"/>
</dbReference>
<name>A0A2A9NS94_9AGAR</name>
<accession>A0A2A9NS94</accession>
<dbReference type="SUPFAM" id="SSF53474">
    <property type="entry name" value="alpha/beta-Hydrolases"/>
    <property type="match status" value="1"/>
</dbReference>
<evidence type="ECO:0000259" key="6">
    <source>
        <dbReference type="Pfam" id="PF01764"/>
    </source>
</evidence>
<gene>
    <name evidence="7" type="ORF">AMATHDRAFT_140728</name>
</gene>
<organism evidence="7 8">
    <name type="scientific">Amanita thiersii Skay4041</name>
    <dbReference type="NCBI Taxonomy" id="703135"/>
    <lineage>
        <taxon>Eukaryota</taxon>
        <taxon>Fungi</taxon>
        <taxon>Dikarya</taxon>
        <taxon>Basidiomycota</taxon>
        <taxon>Agaricomycotina</taxon>
        <taxon>Agaricomycetes</taxon>
        <taxon>Agaricomycetidae</taxon>
        <taxon>Agaricales</taxon>
        <taxon>Pluteineae</taxon>
        <taxon>Amanitaceae</taxon>
        <taxon>Amanita</taxon>
    </lineage>
</organism>
<dbReference type="Gene3D" id="3.40.50.1820">
    <property type="entry name" value="alpha/beta hydrolase"/>
    <property type="match status" value="1"/>
</dbReference>
<evidence type="ECO:0000256" key="4">
    <source>
        <dbReference type="ARBA" id="ARBA00048461"/>
    </source>
</evidence>
<comment type="similarity">
    <text evidence="2">Belongs to the AB hydrolase superfamily. Lipase family. Class 3 subfamily.</text>
</comment>
<evidence type="ECO:0000313" key="7">
    <source>
        <dbReference type="EMBL" id="PFH52214.1"/>
    </source>
</evidence>
<dbReference type="AlphaFoldDB" id="A0A2A9NS94"/>
<comment type="catalytic activity">
    <reaction evidence="3">
        <text>a diacylglycerol + H2O = a monoacylglycerol + a fatty acid + H(+)</text>
        <dbReference type="Rhea" id="RHEA:32731"/>
        <dbReference type="ChEBI" id="CHEBI:15377"/>
        <dbReference type="ChEBI" id="CHEBI:15378"/>
        <dbReference type="ChEBI" id="CHEBI:17408"/>
        <dbReference type="ChEBI" id="CHEBI:18035"/>
        <dbReference type="ChEBI" id="CHEBI:28868"/>
    </reaction>
</comment>
<dbReference type="PANTHER" id="PTHR45856">
    <property type="entry name" value="ALPHA/BETA-HYDROLASES SUPERFAMILY PROTEIN"/>
    <property type="match status" value="1"/>
</dbReference>
<keyword evidence="1" id="KW-1015">Disulfide bond</keyword>
<evidence type="ECO:0000313" key="8">
    <source>
        <dbReference type="Proteomes" id="UP000242287"/>
    </source>
</evidence>
<dbReference type="Pfam" id="PF01764">
    <property type="entry name" value="Lipase_3"/>
    <property type="match status" value="1"/>
</dbReference>
<sequence length="304" mass="32792">MLIAAFSVLLTFATSVKAAYVTLQSRTETPLSTEELFSWAPYTQFARAAYCPPSKLTNWTCGEACSALPGFEPTLVGGDGNAVQIFFVGFYPAKNTIVVAHQGTDPNQLLPILTDLDLVMTPLDRSLFPGIPLFTLALVHDGFRRAHERTASKILPEVKRLMDAHGTKSLTLVGHSLGGALAELDSLFFALNIPKASIEAVTYGTPRVGNSVFAKLIDDKVPNFRRINNKKDVVPIVPDTSLGFMHPKGEVHIVSPGHAFACSGNENNMDPNCTIAAVPNIFAGNTNDHNGPYEGIRIGTQHCT</sequence>
<feature type="signal peptide" evidence="5">
    <location>
        <begin position="1"/>
        <end position="18"/>
    </location>
</feature>
<dbReference type="CDD" id="cd00519">
    <property type="entry name" value="Lipase_3"/>
    <property type="match status" value="1"/>
</dbReference>